<organism evidence="1 2">
    <name type="scientific">Brassica cretica</name>
    <name type="common">Mustard</name>
    <dbReference type="NCBI Taxonomy" id="69181"/>
    <lineage>
        <taxon>Eukaryota</taxon>
        <taxon>Viridiplantae</taxon>
        <taxon>Streptophyta</taxon>
        <taxon>Embryophyta</taxon>
        <taxon>Tracheophyta</taxon>
        <taxon>Spermatophyta</taxon>
        <taxon>Magnoliopsida</taxon>
        <taxon>eudicotyledons</taxon>
        <taxon>Gunneridae</taxon>
        <taxon>Pentapetalae</taxon>
        <taxon>rosids</taxon>
        <taxon>malvids</taxon>
        <taxon>Brassicales</taxon>
        <taxon>Brassicaceae</taxon>
        <taxon>Brassiceae</taxon>
        <taxon>Brassica</taxon>
    </lineage>
</organism>
<dbReference type="AlphaFoldDB" id="A0A3N6SGF3"/>
<evidence type="ECO:0000313" key="1">
    <source>
        <dbReference type="EMBL" id="KAF2579725.1"/>
    </source>
</evidence>
<dbReference type="EMBL" id="QGKW02001660">
    <property type="protein sequence ID" value="KAF2579725.1"/>
    <property type="molecule type" value="Genomic_DNA"/>
</dbReference>
<name>A0A3N6SGF3_BRACR</name>
<gene>
    <name evidence="1" type="ORF">F2Q68_00001242</name>
</gene>
<proteinExistence type="predicted"/>
<accession>A0A3N6SGF3</accession>
<protein>
    <submittedName>
        <fullName evidence="1">Uncharacterized protein</fullName>
    </submittedName>
</protein>
<dbReference type="Proteomes" id="UP000712281">
    <property type="component" value="Unassembled WGS sequence"/>
</dbReference>
<evidence type="ECO:0000313" key="2">
    <source>
        <dbReference type="Proteomes" id="UP000712281"/>
    </source>
</evidence>
<comment type="caution">
    <text evidence="1">The sequence shown here is derived from an EMBL/GenBank/DDBJ whole genome shotgun (WGS) entry which is preliminary data.</text>
</comment>
<reference evidence="1" key="1">
    <citation type="submission" date="2019-12" db="EMBL/GenBank/DDBJ databases">
        <title>Genome sequencing and annotation of Brassica cretica.</title>
        <authorList>
            <person name="Studholme D.J."/>
            <person name="Sarris P.F."/>
        </authorList>
    </citation>
    <scope>NUCLEOTIDE SEQUENCE</scope>
    <source>
        <strain evidence="1">PFS-001/15</strain>
        <tissue evidence="1">Leaf</tissue>
    </source>
</reference>
<sequence>MQGRSWPRPLLRNAPPLSSLSHRRKFVLALPPAWTARGGAYQRPEGSPSSIVLLALLPPLHQVSCLRYARSRGLGFGAGECSAAEALLLQWSIRLSVALATSLRLRVGGSRCFSGSMAVHRFRSRKSFGSGSSFGALVVPSSSGSLPIAWCVPVDPSTTAAGCGFEHAVGLVL</sequence>